<organism evidence="2 3">
    <name type="scientific">Blattamonas nauphoetae</name>
    <dbReference type="NCBI Taxonomy" id="2049346"/>
    <lineage>
        <taxon>Eukaryota</taxon>
        <taxon>Metamonada</taxon>
        <taxon>Preaxostyla</taxon>
        <taxon>Oxymonadida</taxon>
        <taxon>Blattamonas</taxon>
    </lineage>
</organism>
<sequence length="104" mass="11935">MSNHRHGHVQKEHQTEHGCGTDEGGDESVGDTRRDCEKGERVVGERVLVEWVEREGRNGRFEGKTANSSEQSNGRESGWKERKENVEWKKWTGRESKRGRTGTQ</sequence>
<evidence type="ECO:0000313" key="3">
    <source>
        <dbReference type="Proteomes" id="UP001281761"/>
    </source>
</evidence>
<feature type="region of interest" description="Disordered" evidence="1">
    <location>
        <begin position="1"/>
        <end position="40"/>
    </location>
</feature>
<proteinExistence type="predicted"/>
<feature type="compositionally biased region" description="Polar residues" evidence="1">
    <location>
        <begin position="65"/>
        <end position="75"/>
    </location>
</feature>
<reference evidence="2 3" key="1">
    <citation type="journal article" date="2022" name="bioRxiv">
        <title>Genomics of Preaxostyla Flagellates Illuminates Evolutionary Transitions and the Path Towards Mitochondrial Loss.</title>
        <authorList>
            <person name="Novak L.V.F."/>
            <person name="Treitli S.C."/>
            <person name="Pyrih J."/>
            <person name="Halakuc P."/>
            <person name="Pipaliya S.V."/>
            <person name="Vacek V."/>
            <person name="Brzon O."/>
            <person name="Soukal P."/>
            <person name="Eme L."/>
            <person name="Dacks J.B."/>
            <person name="Karnkowska A."/>
            <person name="Elias M."/>
            <person name="Hampl V."/>
        </authorList>
    </citation>
    <scope>NUCLEOTIDE SEQUENCE [LARGE SCALE GENOMIC DNA]</scope>
    <source>
        <strain evidence="2">NAU3</strain>
        <tissue evidence="2">Gut</tissue>
    </source>
</reference>
<evidence type="ECO:0000256" key="1">
    <source>
        <dbReference type="SAM" id="MobiDB-lite"/>
    </source>
</evidence>
<feature type="compositionally biased region" description="Basic and acidic residues" evidence="1">
    <location>
        <begin position="77"/>
        <end position="98"/>
    </location>
</feature>
<feature type="compositionally biased region" description="Basic and acidic residues" evidence="1">
    <location>
        <begin position="30"/>
        <end position="40"/>
    </location>
</feature>
<gene>
    <name evidence="2" type="ORF">BLNAU_21290</name>
</gene>
<accession>A0ABQ9WWC7</accession>
<protein>
    <submittedName>
        <fullName evidence="2">Uncharacterized protein</fullName>
    </submittedName>
</protein>
<name>A0ABQ9WWC7_9EUKA</name>
<evidence type="ECO:0000313" key="2">
    <source>
        <dbReference type="EMBL" id="KAK2943785.1"/>
    </source>
</evidence>
<feature type="compositionally biased region" description="Basic and acidic residues" evidence="1">
    <location>
        <begin position="9"/>
        <end position="20"/>
    </location>
</feature>
<keyword evidence="3" id="KW-1185">Reference proteome</keyword>
<feature type="region of interest" description="Disordered" evidence="1">
    <location>
        <begin position="52"/>
        <end position="104"/>
    </location>
</feature>
<dbReference type="Proteomes" id="UP001281761">
    <property type="component" value="Unassembled WGS sequence"/>
</dbReference>
<comment type="caution">
    <text evidence="2">The sequence shown here is derived from an EMBL/GenBank/DDBJ whole genome shotgun (WGS) entry which is preliminary data.</text>
</comment>
<feature type="compositionally biased region" description="Basic and acidic residues" evidence="1">
    <location>
        <begin position="52"/>
        <end position="63"/>
    </location>
</feature>
<dbReference type="EMBL" id="JARBJD010000328">
    <property type="protein sequence ID" value="KAK2943785.1"/>
    <property type="molecule type" value="Genomic_DNA"/>
</dbReference>